<organism evidence="16">
    <name type="scientific">Lygus hesperus</name>
    <name type="common">Western plant bug</name>
    <dbReference type="NCBI Taxonomy" id="30085"/>
    <lineage>
        <taxon>Eukaryota</taxon>
        <taxon>Metazoa</taxon>
        <taxon>Ecdysozoa</taxon>
        <taxon>Arthropoda</taxon>
        <taxon>Hexapoda</taxon>
        <taxon>Insecta</taxon>
        <taxon>Pterygota</taxon>
        <taxon>Neoptera</taxon>
        <taxon>Paraneoptera</taxon>
        <taxon>Hemiptera</taxon>
        <taxon>Heteroptera</taxon>
        <taxon>Panheteroptera</taxon>
        <taxon>Cimicomorpha</taxon>
        <taxon>Miridae</taxon>
        <taxon>Mirini</taxon>
        <taxon>Lygus</taxon>
    </lineage>
</organism>
<dbReference type="Pfam" id="PF00108">
    <property type="entry name" value="Thiolase_N"/>
    <property type="match status" value="1"/>
</dbReference>
<dbReference type="AlphaFoldDB" id="A0A146KZZ3"/>
<evidence type="ECO:0000313" key="16">
    <source>
        <dbReference type="EMBL" id="JAQ00696.1"/>
    </source>
</evidence>
<evidence type="ECO:0000256" key="10">
    <source>
        <dbReference type="ARBA" id="ARBA00023128"/>
    </source>
</evidence>
<accession>A0A146KZZ3</accession>
<dbReference type="InterPro" id="IPR020616">
    <property type="entry name" value="Thiolase_N"/>
</dbReference>
<dbReference type="GO" id="GO:0005739">
    <property type="term" value="C:mitochondrion"/>
    <property type="evidence" value="ECO:0007669"/>
    <property type="project" value="UniProtKB-SubCell"/>
</dbReference>
<evidence type="ECO:0000256" key="1">
    <source>
        <dbReference type="ARBA" id="ARBA00004173"/>
    </source>
</evidence>
<comment type="similarity">
    <text evidence="3 12">Belongs to the thiolase-like superfamily. Thiolase family.</text>
</comment>
<evidence type="ECO:0000256" key="3">
    <source>
        <dbReference type="ARBA" id="ARBA00010982"/>
    </source>
</evidence>
<evidence type="ECO:0000256" key="7">
    <source>
        <dbReference type="ARBA" id="ARBA00022723"/>
    </source>
</evidence>
<keyword evidence="11 12" id="KW-0012">Acyltransferase</keyword>
<comment type="pathway">
    <text evidence="2">Lipid metabolism.</text>
</comment>
<evidence type="ECO:0000256" key="13">
    <source>
        <dbReference type="SAM" id="MobiDB-lite"/>
    </source>
</evidence>
<dbReference type="InterPro" id="IPR020617">
    <property type="entry name" value="Thiolase_C"/>
</dbReference>
<sequence length="259" mass="27539">MAASSCTTLSYTMASQTSTTSATWETVPRTQPRCRKSVGRSRTTSPLLATRKVPKQSKLAYSRTRLCLSEFLKKRGKEDLIVEEDEEYKKVNFDKFSKLSTVFQKEGGTVTAGNASTLNDGGAAMVLMSGQALKEAKATPIARIVGFADGETKPIDFPIAPAFAIPKLLKQTGVKTEDVALWEINEAFSVVVLANIKMLGLDPSKVNVHGGAVSLGHPIGMSGARLILHLCYALKAGQKGVASICNGGGGASSVMIEKL</sequence>
<proteinExistence type="inferred from homology"/>
<evidence type="ECO:0000256" key="5">
    <source>
        <dbReference type="ARBA" id="ARBA00012705"/>
    </source>
</evidence>
<dbReference type="InterPro" id="IPR002155">
    <property type="entry name" value="Thiolase"/>
</dbReference>
<dbReference type="Gene3D" id="3.40.47.10">
    <property type="match status" value="1"/>
</dbReference>
<evidence type="ECO:0000256" key="11">
    <source>
        <dbReference type="ARBA" id="ARBA00023315"/>
    </source>
</evidence>
<gene>
    <name evidence="16" type="primary">acat1-b</name>
    <name evidence="16" type="ORF">g.52444</name>
</gene>
<keyword evidence="8" id="KW-0809">Transit peptide</keyword>
<feature type="region of interest" description="Disordered" evidence="13">
    <location>
        <begin position="20"/>
        <end position="46"/>
    </location>
</feature>
<reference evidence="16" key="1">
    <citation type="journal article" date="2016" name="Gigascience">
        <title>De novo construction of an expanded transcriptome assembly for the western tarnished plant bug, Lygus hesperus.</title>
        <authorList>
            <person name="Tassone E.E."/>
            <person name="Geib S.M."/>
            <person name="Hall B."/>
            <person name="Fabrick J.A."/>
            <person name="Brent C.S."/>
            <person name="Hull J.J."/>
        </authorList>
    </citation>
    <scope>NUCLEOTIDE SEQUENCE</scope>
</reference>
<dbReference type="PROSITE" id="PS00737">
    <property type="entry name" value="THIOLASE_2"/>
    <property type="match status" value="1"/>
</dbReference>
<comment type="subunit">
    <text evidence="4">Homotetramer.</text>
</comment>
<dbReference type="InterPro" id="IPR020610">
    <property type="entry name" value="Thiolase_AS"/>
</dbReference>
<dbReference type="EMBL" id="GDHC01017933">
    <property type="protein sequence ID" value="JAQ00696.1"/>
    <property type="molecule type" value="Transcribed_RNA"/>
</dbReference>
<dbReference type="Pfam" id="PF02803">
    <property type="entry name" value="Thiolase_C"/>
    <property type="match status" value="1"/>
</dbReference>
<evidence type="ECO:0000256" key="8">
    <source>
        <dbReference type="ARBA" id="ARBA00022946"/>
    </source>
</evidence>
<dbReference type="PANTHER" id="PTHR18919:SF156">
    <property type="entry name" value="ACETYL-COA ACETYLTRANSFERASE, MITOCHONDRIAL"/>
    <property type="match status" value="1"/>
</dbReference>
<evidence type="ECO:0000256" key="6">
    <source>
        <dbReference type="ARBA" id="ARBA00022679"/>
    </source>
</evidence>
<name>A0A146KZZ3_LYGHE</name>
<evidence type="ECO:0000256" key="2">
    <source>
        <dbReference type="ARBA" id="ARBA00005189"/>
    </source>
</evidence>
<comment type="subcellular location">
    <subcellularLocation>
        <location evidence="1">Mitochondrion</location>
    </subcellularLocation>
</comment>
<evidence type="ECO:0000259" key="15">
    <source>
        <dbReference type="Pfam" id="PF02803"/>
    </source>
</evidence>
<protein>
    <recommendedName>
        <fullName evidence="5">acetyl-CoA C-acetyltransferase</fullName>
        <ecNumber evidence="5">2.3.1.9</ecNumber>
    </recommendedName>
</protein>
<evidence type="ECO:0000259" key="14">
    <source>
        <dbReference type="Pfam" id="PF00108"/>
    </source>
</evidence>
<feature type="domain" description="Thiolase N-terminal" evidence="14">
    <location>
        <begin position="74"/>
        <end position="130"/>
    </location>
</feature>
<dbReference type="GO" id="GO:0003985">
    <property type="term" value="F:acetyl-CoA C-acetyltransferase activity"/>
    <property type="evidence" value="ECO:0007669"/>
    <property type="project" value="UniProtKB-EC"/>
</dbReference>
<dbReference type="InterPro" id="IPR016039">
    <property type="entry name" value="Thiolase-like"/>
</dbReference>
<dbReference type="CDD" id="cd00751">
    <property type="entry name" value="thiolase"/>
    <property type="match status" value="1"/>
</dbReference>
<keyword evidence="6 12" id="KW-0808">Transferase</keyword>
<feature type="domain" description="Thiolase C-terminal" evidence="15">
    <location>
        <begin position="139"/>
        <end position="258"/>
    </location>
</feature>
<dbReference type="EC" id="2.3.1.9" evidence="5"/>
<evidence type="ECO:0000256" key="9">
    <source>
        <dbReference type="ARBA" id="ARBA00022958"/>
    </source>
</evidence>
<dbReference type="GO" id="GO:0006635">
    <property type="term" value="P:fatty acid beta-oxidation"/>
    <property type="evidence" value="ECO:0007669"/>
    <property type="project" value="TreeGrafter"/>
</dbReference>
<evidence type="ECO:0000256" key="4">
    <source>
        <dbReference type="ARBA" id="ARBA00011881"/>
    </source>
</evidence>
<keyword evidence="10" id="KW-0496">Mitochondrion</keyword>
<dbReference type="GO" id="GO:0046872">
    <property type="term" value="F:metal ion binding"/>
    <property type="evidence" value="ECO:0007669"/>
    <property type="project" value="UniProtKB-KW"/>
</dbReference>
<dbReference type="PANTHER" id="PTHR18919">
    <property type="entry name" value="ACETYL-COA C-ACYLTRANSFERASE"/>
    <property type="match status" value="1"/>
</dbReference>
<dbReference type="SUPFAM" id="SSF53901">
    <property type="entry name" value="Thiolase-like"/>
    <property type="match status" value="2"/>
</dbReference>
<keyword evidence="7" id="KW-0479">Metal-binding</keyword>
<keyword evidence="9" id="KW-0630">Potassium</keyword>
<dbReference type="PROSITE" id="PS00099">
    <property type="entry name" value="THIOLASE_3"/>
    <property type="match status" value="1"/>
</dbReference>
<evidence type="ECO:0000256" key="12">
    <source>
        <dbReference type="RuleBase" id="RU003557"/>
    </source>
</evidence>
<dbReference type="InterPro" id="IPR020613">
    <property type="entry name" value="Thiolase_CS"/>
</dbReference>